<dbReference type="Proteomes" id="UP000410492">
    <property type="component" value="Unassembled WGS sequence"/>
</dbReference>
<keyword evidence="4" id="KW-1185">Reference proteome</keyword>
<dbReference type="PANTHER" id="PTHR47272">
    <property type="entry name" value="DDE_TNP_1_7 DOMAIN-CONTAINING PROTEIN"/>
    <property type="match status" value="1"/>
</dbReference>
<dbReference type="OrthoDB" id="6675168at2759"/>
<evidence type="ECO:0000313" key="3">
    <source>
        <dbReference type="EMBL" id="VEN58331.1"/>
    </source>
</evidence>
<feature type="region of interest" description="Disordered" evidence="1">
    <location>
        <begin position="311"/>
        <end position="350"/>
    </location>
</feature>
<feature type="domain" description="PiggyBac transposable element-derived protein" evidence="2">
    <location>
        <begin position="54"/>
        <end position="119"/>
    </location>
</feature>
<dbReference type="Pfam" id="PF13843">
    <property type="entry name" value="DDE_Tnp_1_7"/>
    <property type="match status" value="1"/>
</dbReference>
<evidence type="ECO:0000259" key="2">
    <source>
        <dbReference type="Pfam" id="PF13843"/>
    </source>
</evidence>
<evidence type="ECO:0000313" key="4">
    <source>
        <dbReference type="Proteomes" id="UP000410492"/>
    </source>
</evidence>
<accession>A0A653DFM5</accession>
<dbReference type="InterPro" id="IPR029526">
    <property type="entry name" value="PGBD"/>
</dbReference>
<dbReference type="AlphaFoldDB" id="A0A653DFM5"/>
<protein>
    <recommendedName>
        <fullName evidence="2">PiggyBac transposable element-derived protein domain-containing protein</fullName>
    </recommendedName>
</protein>
<evidence type="ECO:0000256" key="1">
    <source>
        <dbReference type="SAM" id="MobiDB-lite"/>
    </source>
</evidence>
<sequence>MQEFLKGRATILGALESTVNNDKVVKCRQATSTSKGLVSGTVGSTSHGVSPIGHVKRYNKSEKKYVQVPRPNLIGEYNRYMSGMDLMDENISTYRIGVRSKKWWWCIFTWLIDASINNARILWKRVQKNQISQLDFRRSIAQTYLKRYENVQRGGGRPSTSKFSLSLNRISDDPRYDGLNHLLVSIPDKKRRSCAGEAQQTCLAVDESIDTQAEQQIVEILSKSRSMENFVSKKGKIKVEVLQLINSLTSLTFYVLPTITGGVPMIKVSRNELKVPTHIPLADPTFDSLGEIDMLIGRNDLLILEMVKGGEKKSKITKEEDEKAKGIKGGKPSEKKEKGKKEIDEEYRGG</sequence>
<dbReference type="EMBL" id="CAACVG010011552">
    <property type="protein sequence ID" value="VEN58331.1"/>
    <property type="molecule type" value="Genomic_DNA"/>
</dbReference>
<organism evidence="3 4">
    <name type="scientific">Callosobruchus maculatus</name>
    <name type="common">Southern cowpea weevil</name>
    <name type="synonym">Pulse bruchid</name>
    <dbReference type="NCBI Taxonomy" id="64391"/>
    <lineage>
        <taxon>Eukaryota</taxon>
        <taxon>Metazoa</taxon>
        <taxon>Ecdysozoa</taxon>
        <taxon>Arthropoda</taxon>
        <taxon>Hexapoda</taxon>
        <taxon>Insecta</taxon>
        <taxon>Pterygota</taxon>
        <taxon>Neoptera</taxon>
        <taxon>Endopterygota</taxon>
        <taxon>Coleoptera</taxon>
        <taxon>Polyphaga</taxon>
        <taxon>Cucujiformia</taxon>
        <taxon>Chrysomeloidea</taxon>
        <taxon>Chrysomelidae</taxon>
        <taxon>Bruchinae</taxon>
        <taxon>Bruchini</taxon>
        <taxon>Callosobruchus</taxon>
    </lineage>
</organism>
<name>A0A653DFM5_CALMS</name>
<gene>
    <name evidence="3" type="ORF">CALMAC_LOCUS16718</name>
</gene>
<proteinExistence type="predicted"/>
<reference evidence="3 4" key="1">
    <citation type="submission" date="2019-01" db="EMBL/GenBank/DDBJ databases">
        <authorList>
            <person name="Sayadi A."/>
        </authorList>
    </citation>
    <scope>NUCLEOTIDE SEQUENCE [LARGE SCALE GENOMIC DNA]</scope>
</reference>